<keyword evidence="4 6" id="KW-1133">Transmembrane helix</keyword>
<protein>
    <recommendedName>
        <fullName evidence="9">Integral membrane protein-like protein</fullName>
    </recommendedName>
</protein>
<evidence type="ECO:0000313" key="7">
    <source>
        <dbReference type="EMBL" id="KAF2193041.1"/>
    </source>
</evidence>
<gene>
    <name evidence="7" type="ORF">K469DRAFT_730026</name>
</gene>
<evidence type="ECO:0000256" key="4">
    <source>
        <dbReference type="ARBA" id="ARBA00022989"/>
    </source>
</evidence>
<dbReference type="AlphaFoldDB" id="A0A6A6EP20"/>
<dbReference type="GO" id="GO:0005778">
    <property type="term" value="C:peroxisomal membrane"/>
    <property type="evidence" value="ECO:0007669"/>
    <property type="project" value="TreeGrafter"/>
</dbReference>
<feature type="transmembrane region" description="Helical" evidence="6">
    <location>
        <begin position="117"/>
        <end position="140"/>
    </location>
</feature>
<evidence type="ECO:0008006" key="9">
    <source>
        <dbReference type="Google" id="ProtNLM"/>
    </source>
</evidence>
<sequence length="199" mass="23426">MPLPPIVSSCLYALGIGCVSNIIAQKLKAYSNDVPFVFDQKLFLQFAFVAVITTPVNYCWQNWLERTFPGWKMVKQKRKASSDDTEKAVFIQDDGENKRAIEEEVRVRDWWNIFKKWFTDCITIGALFNTFLFLVLMGMMEIGDDLRNEMWQIIWDSYKMWPIANFFSTTYCPVERRIVFFSFCGLLWNVYLTLVTARL</sequence>
<keyword evidence="3 6" id="KW-0812">Transmembrane</keyword>
<dbReference type="InterPro" id="IPR007248">
    <property type="entry name" value="Mpv17_PMP22"/>
</dbReference>
<dbReference type="PANTHER" id="PTHR11266:SF80">
    <property type="entry name" value="PEROXISOMAL MEMBRANE PROTEIN 2"/>
    <property type="match status" value="1"/>
</dbReference>
<dbReference type="OrthoDB" id="10267969at2759"/>
<dbReference type="EMBL" id="ML994614">
    <property type="protein sequence ID" value="KAF2193041.1"/>
    <property type="molecule type" value="Genomic_DNA"/>
</dbReference>
<proteinExistence type="inferred from homology"/>
<evidence type="ECO:0000256" key="5">
    <source>
        <dbReference type="ARBA" id="ARBA00023136"/>
    </source>
</evidence>
<dbReference type="Pfam" id="PF04117">
    <property type="entry name" value="Mpv17_PMP22"/>
    <property type="match status" value="1"/>
</dbReference>
<dbReference type="PANTHER" id="PTHR11266">
    <property type="entry name" value="PEROXISOMAL MEMBRANE PROTEIN 2, PXMP2 MPV17"/>
    <property type="match status" value="1"/>
</dbReference>
<comment type="similarity">
    <text evidence="2 6">Belongs to the peroxisomal membrane protein PXMP2/4 family.</text>
</comment>
<evidence type="ECO:0000256" key="2">
    <source>
        <dbReference type="ARBA" id="ARBA00006824"/>
    </source>
</evidence>
<dbReference type="Proteomes" id="UP000800200">
    <property type="component" value="Unassembled WGS sequence"/>
</dbReference>
<reference evidence="7" key="1">
    <citation type="journal article" date="2020" name="Stud. Mycol.">
        <title>101 Dothideomycetes genomes: a test case for predicting lifestyles and emergence of pathogens.</title>
        <authorList>
            <person name="Haridas S."/>
            <person name="Albert R."/>
            <person name="Binder M."/>
            <person name="Bloem J."/>
            <person name="Labutti K."/>
            <person name="Salamov A."/>
            <person name="Andreopoulos B."/>
            <person name="Baker S."/>
            <person name="Barry K."/>
            <person name="Bills G."/>
            <person name="Bluhm B."/>
            <person name="Cannon C."/>
            <person name="Castanera R."/>
            <person name="Culley D."/>
            <person name="Daum C."/>
            <person name="Ezra D."/>
            <person name="Gonzalez J."/>
            <person name="Henrissat B."/>
            <person name="Kuo A."/>
            <person name="Liang C."/>
            <person name="Lipzen A."/>
            <person name="Lutzoni F."/>
            <person name="Magnuson J."/>
            <person name="Mondo S."/>
            <person name="Nolan M."/>
            <person name="Ohm R."/>
            <person name="Pangilinan J."/>
            <person name="Park H.-J."/>
            <person name="Ramirez L."/>
            <person name="Alfaro M."/>
            <person name="Sun H."/>
            <person name="Tritt A."/>
            <person name="Yoshinaga Y."/>
            <person name="Zwiers L.-H."/>
            <person name="Turgeon B."/>
            <person name="Goodwin S."/>
            <person name="Spatafora J."/>
            <person name="Crous P."/>
            <person name="Grigoriev I."/>
        </authorList>
    </citation>
    <scope>NUCLEOTIDE SEQUENCE</scope>
    <source>
        <strain evidence="7">CBS 207.26</strain>
    </source>
</reference>
<evidence type="ECO:0000256" key="3">
    <source>
        <dbReference type="ARBA" id="ARBA00022692"/>
    </source>
</evidence>
<organism evidence="7 8">
    <name type="scientific">Zopfia rhizophila CBS 207.26</name>
    <dbReference type="NCBI Taxonomy" id="1314779"/>
    <lineage>
        <taxon>Eukaryota</taxon>
        <taxon>Fungi</taxon>
        <taxon>Dikarya</taxon>
        <taxon>Ascomycota</taxon>
        <taxon>Pezizomycotina</taxon>
        <taxon>Dothideomycetes</taxon>
        <taxon>Dothideomycetes incertae sedis</taxon>
        <taxon>Zopfiaceae</taxon>
        <taxon>Zopfia</taxon>
    </lineage>
</organism>
<keyword evidence="5 6" id="KW-0472">Membrane</keyword>
<evidence type="ECO:0000256" key="1">
    <source>
        <dbReference type="ARBA" id="ARBA00004141"/>
    </source>
</evidence>
<evidence type="ECO:0000313" key="8">
    <source>
        <dbReference type="Proteomes" id="UP000800200"/>
    </source>
</evidence>
<feature type="transmembrane region" description="Helical" evidence="6">
    <location>
        <begin position="178"/>
        <end position="197"/>
    </location>
</feature>
<name>A0A6A6EP20_9PEZI</name>
<comment type="subcellular location">
    <subcellularLocation>
        <location evidence="1">Membrane</location>
        <topology evidence="1">Multi-pass membrane protein</topology>
    </subcellularLocation>
</comment>
<accession>A0A6A6EP20</accession>
<keyword evidence="8" id="KW-1185">Reference proteome</keyword>
<evidence type="ECO:0000256" key="6">
    <source>
        <dbReference type="RuleBase" id="RU363053"/>
    </source>
</evidence>
<feature type="transmembrane region" description="Helical" evidence="6">
    <location>
        <begin position="6"/>
        <end position="24"/>
    </location>
</feature>